<sequence>MSGVNRRAVLGAVGAGAVLAGCGSKDDDTTGGGDTGTSATTAPATEATTTAAPSSGGAALAKASDVPVGGGLITDTLVVTQPEAGTFKAFSNVCTHQGCKVAEVADKLIRCKCHNSTFDIATGAPTGGPAQKPLTETAVKESGGSIVAA</sequence>
<dbReference type="EMBL" id="AP023356">
    <property type="protein sequence ID" value="BCJ48443.1"/>
    <property type="molecule type" value="Genomic_DNA"/>
</dbReference>
<keyword evidence="12" id="KW-1185">Reference proteome</keyword>
<feature type="domain" description="Rieske" evidence="10">
    <location>
        <begin position="58"/>
        <end position="148"/>
    </location>
</feature>
<dbReference type="CDD" id="cd03467">
    <property type="entry name" value="Rieske"/>
    <property type="match status" value="1"/>
</dbReference>
<evidence type="ECO:0000256" key="2">
    <source>
        <dbReference type="ARBA" id="ARBA00015816"/>
    </source>
</evidence>
<feature type="region of interest" description="Disordered" evidence="9">
    <location>
        <begin position="124"/>
        <end position="149"/>
    </location>
</feature>
<accession>A0ABM7MA16</accession>
<evidence type="ECO:0000259" key="10">
    <source>
        <dbReference type="PROSITE" id="PS51296"/>
    </source>
</evidence>
<dbReference type="PROSITE" id="PS51257">
    <property type="entry name" value="PROKAR_LIPOPROTEIN"/>
    <property type="match status" value="1"/>
</dbReference>
<organism evidence="11 12">
    <name type="scientific">Actinoplanes ianthinogenes</name>
    <dbReference type="NCBI Taxonomy" id="122358"/>
    <lineage>
        <taxon>Bacteria</taxon>
        <taxon>Bacillati</taxon>
        <taxon>Actinomycetota</taxon>
        <taxon>Actinomycetes</taxon>
        <taxon>Micromonosporales</taxon>
        <taxon>Micromonosporaceae</taxon>
        <taxon>Actinoplanes</taxon>
    </lineage>
</organism>
<evidence type="ECO:0000256" key="1">
    <source>
        <dbReference type="ARBA" id="ARBA00002494"/>
    </source>
</evidence>
<keyword evidence="7" id="KW-1015">Disulfide bond</keyword>
<keyword evidence="4" id="KW-0479">Metal-binding</keyword>
<dbReference type="PROSITE" id="PS51318">
    <property type="entry name" value="TAT"/>
    <property type="match status" value="1"/>
</dbReference>
<protein>
    <recommendedName>
        <fullName evidence="2">Cytochrome bc1 complex Rieske iron-sulfur subunit</fullName>
    </recommendedName>
    <alternativeName>
        <fullName evidence="8">Cytochrome bc1 reductase complex subunit QcrA</fullName>
    </alternativeName>
</protein>
<evidence type="ECO:0000256" key="6">
    <source>
        <dbReference type="ARBA" id="ARBA00023014"/>
    </source>
</evidence>
<dbReference type="Proteomes" id="UP000676967">
    <property type="component" value="Chromosome"/>
</dbReference>
<feature type="compositionally biased region" description="Low complexity" evidence="9">
    <location>
        <begin position="36"/>
        <end position="63"/>
    </location>
</feature>
<reference evidence="11 12" key="1">
    <citation type="submission" date="2020-08" db="EMBL/GenBank/DDBJ databases">
        <title>Whole genome shotgun sequence of Actinoplanes ianthinogenes NBRC 13996.</title>
        <authorList>
            <person name="Komaki H."/>
            <person name="Tamura T."/>
        </authorList>
    </citation>
    <scope>NUCLEOTIDE SEQUENCE [LARGE SCALE GENOMIC DNA]</scope>
    <source>
        <strain evidence="11 12">NBRC 13996</strain>
    </source>
</reference>
<proteinExistence type="predicted"/>
<dbReference type="InterPro" id="IPR036922">
    <property type="entry name" value="Rieske_2Fe-2S_sf"/>
</dbReference>
<keyword evidence="6" id="KW-0411">Iron-sulfur</keyword>
<keyword evidence="5" id="KW-0408">Iron</keyword>
<dbReference type="InterPro" id="IPR017941">
    <property type="entry name" value="Rieske_2Fe-2S"/>
</dbReference>
<gene>
    <name evidence="11" type="ORF">Aiant_91000</name>
</gene>
<dbReference type="Gene3D" id="2.102.10.10">
    <property type="entry name" value="Rieske [2Fe-2S] iron-sulphur domain"/>
    <property type="match status" value="1"/>
</dbReference>
<dbReference type="SUPFAM" id="SSF50022">
    <property type="entry name" value="ISP domain"/>
    <property type="match status" value="1"/>
</dbReference>
<keyword evidence="3" id="KW-0001">2Fe-2S</keyword>
<evidence type="ECO:0000313" key="11">
    <source>
        <dbReference type="EMBL" id="BCJ48443.1"/>
    </source>
</evidence>
<name>A0ABM7MA16_9ACTN</name>
<feature type="region of interest" description="Disordered" evidence="9">
    <location>
        <begin position="26"/>
        <end position="63"/>
    </location>
</feature>
<evidence type="ECO:0000256" key="5">
    <source>
        <dbReference type="ARBA" id="ARBA00023004"/>
    </source>
</evidence>
<dbReference type="RefSeq" id="WP_189335406.1">
    <property type="nucleotide sequence ID" value="NZ_AP023356.1"/>
</dbReference>
<dbReference type="InterPro" id="IPR014349">
    <property type="entry name" value="Rieske_Fe-S_prot"/>
</dbReference>
<evidence type="ECO:0000313" key="12">
    <source>
        <dbReference type="Proteomes" id="UP000676967"/>
    </source>
</evidence>
<comment type="function">
    <text evidence="1">Iron-sulfur subunit of the cytochrome bc1 complex, an essential component of the respiratory electron transport chain required for ATP synthesis. The bc1 complex catalyzes the oxidation of menaquinol and the reduction of cytochrome c in the respiratory chain. The bc1 complex operates through a Q-cycle mechanism that couples electron transfer to generation of the proton gradient that drives ATP synthesis.</text>
</comment>
<dbReference type="PROSITE" id="PS51296">
    <property type="entry name" value="RIESKE"/>
    <property type="match status" value="1"/>
</dbReference>
<dbReference type="PANTHER" id="PTHR10134">
    <property type="entry name" value="CYTOCHROME B-C1 COMPLEX SUBUNIT RIESKE, MITOCHONDRIAL"/>
    <property type="match status" value="1"/>
</dbReference>
<evidence type="ECO:0000256" key="3">
    <source>
        <dbReference type="ARBA" id="ARBA00022714"/>
    </source>
</evidence>
<dbReference type="InterPro" id="IPR006311">
    <property type="entry name" value="TAT_signal"/>
</dbReference>
<evidence type="ECO:0000256" key="9">
    <source>
        <dbReference type="SAM" id="MobiDB-lite"/>
    </source>
</evidence>
<evidence type="ECO:0000256" key="8">
    <source>
        <dbReference type="ARBA" id="ARBA00029586"/>
    </source>
</evidence>
<evidence type="ECO:0000256" key="4">
    <source>
        <dbReference type="ARBA" id="ARBA00022723"/>
    </source>
</evidence>
<evidence type="ECO:0000256" key="7">
    <source>
        <dbReference type="ARBA" id="ARBA00023157"/>
    </source>
</evidence>
<dbReference type="Pfam" id="PF00355">
    <property type="entry name" value="Rieske"/>
    <property type="match status" value="1"/>
</dbReference>